<evidence type="ECO:0000256" key="1">
    <source>
        <dbReference type="SAM" id="SignalP"/>
    </source>
</evidence>
<dbReference type="OrthoDB" id="7021379at2759"/>
<keyword evidence="1" id="KW-0732">Signal</keyword>
<reference evidence="2" key="1">
    <citation type="submission" date="2022-01" db="EMBL/GenBank/DDBJ databases">
        <authorList>
            <person name="King R."/>
        </authorList>
    </citation>
    <scope>NUCLEOTIDE SEQUENCE</scope>
</reference>
<dbReference type="EMBL" id="OV651831">
    <property type="protein sequence ID" value="CAH1105500.1"/>
    <property type="molecule type" value="Genomic_DNA"/>
</dbReference>
<gene>
    <name evidence="2" type="ORF">PSYICH_LOCUS6262</name>
</gene>
<sequence>MKGLIFLAVFAVFVSTQFVYGKSISNTGPSFEIKDGNCTNPVIGDLVFQDHHHKLPIPFTKRDATSHWAGDEKIYCVLAVSEQSESKKSTVEITEGGINHRYVTLKMISKRGNGFEYDIKVFGKK</sequence>
<dbReference type="AlphaFoldDB" id="A0A9P0GD61"/>
<name>A0A9P0GD61_9CUCU</name>
<dbReference type="Proteomes" id="UP001153636">
    <property type="component" value="Chromosome 19"/>
</dbReference>
<keyword evidence="3" id="KW-1185">Reference proteome</keyword>
<proteinExistence type="predicted"/>
<feature type="signal peptide" evidence="1">
    <location>
        <begin position="1"/>
        <end position="21"/>
    </location>
</feature>
<accession>A0A9P0GD61</accession>
<dbReference type="InterPro" id="IPR031734">
    <property type="entry name" value="MBF2"/>
</dbReference>
<feature type="chain" id="PRO_5040161569" evidence="1">
    <location>
        <begin position="22"/>
        <end position="125"/>
    </location>
</feature>
<protein>
    <submittedName>
        <fullName evidence="2">Uncharacterized protein</fullName>
    </submittedName>
</protein>
<organism evidence="2 3">
    <name type="scientific">Psylliodes chrysocephalus</name>
    <dbReference type="NCBI Taxonomy" id="3402493"/>
    <lineage>
        <taxon>Eukaryota</taxon>
        <taxon>Metazoa</taxon>
        <taxon>Ecdysozoa</taxon>
        <taxon>Arthropoda</taxon>
        <taxon>Hexapoda</taxon>
        <taxon>Insecta</taxon>
        <taxon>Pterygota</taxon>
        <taxon>Neoptera</taxon>
        <taxon>Endopterygota</taxon>
        <taxon>Coleoptera</taxon>
        <taxon>Polyphaga</taxon>
        <taxon>Cucujiformia</taxon>
        <taxon>Chrysomeloidea</taxon>
        <taxon>Chrysomelidae</taxon>
        <taxon>Galerucinae</taxon>
        <taxon>Alticini</taxon>
        <taxon>Psylliodes</taxon>
    </lineage>
</organism>
<dbReference type="Pfam" id="PF15868">
    <property type="entry name" value="MBF2"/>
    <property type="match status" value="1"/>
</dbReference>
<evidence type="ECO:0000313" key="2">
    <source>
        <dbReference type="EMBL" id="CAH1105500.1"/>
    </source>
</evidence>
<evidence type="ECO:0000313" key="3">
    <source>
        <dbReference type="Proteomes" id="UP001153636"/>
    </source>
</evidence>